<dbReference type="AlphaFoldDB" id="A0A0L0V1L8"/>
<evidence type="ECO:0000313" key="3">
    <source>
        <dbReference type="Proteomes" id="UP000054564"/>
    </source>
</evidence>
<feature type="region of interest" description="Disordered" evidence="1">
    <location>
        <begin position="175"/>
        <end position="202"/>
    </location>
</feature>
<organism evidence="2 3">
    <name type="scientific">Puccinia striiformis f. sp. tritici PST-78</name>
    <dbReference type="NCBI Taxonomy" id="1165861"/>
    <lineage>
        <taxon>Eukaryota</taxon>
        <taxon>Fungi</taxon>
        <taxon>Dikarya</taxon>
        <taxon>Basidiomycota</taxon>
        <taxon>Pucciniomycotina</taxon>
        <taxon>Pucciniomycetes</taxon>
        <taxon>Pucciniales</taxon>
        <taxon>Pucciniaceae</taxon>
        <taxon>Puccinia</taxon>
    </lineage>
</organism>
<gene>
    <name evidence="2" type="ORF">PSTG_13476</name>
</gene>
<dbReference type="EMBL" id="AJIL01000144">
    <property type="protein sequence ID" value="KNE93158.1"/>
    <property type="molecule type" value="Genomic_DNA"/>
</dbReference>
<dbReference type="STRING" id="1165861.A0A0L0V1L8"/>
<feature type="compositionally biased region" description="Acidic residues" evidence="1">
    <location>
        <begin position="193"/>
        <end position="202"/>
    </location>
</feature>
<dbReference type="PANTHER" id="PTHR46579:SF1">
    <property type="entry name" value="F5_8 TYPE C DOMAIN-CONTAINING PROTEIN"/>
    <property type="match status" value="1"/>
</dbReference>
<proteinExistence type="predicted"/>
<accession>A0A0L0V1L8</accession>
<protein>
    <submittedName>
        <fullName evidence="2">Uncharacterized protein</fullName>
    </submittedName>
</protein>
<feature type="compositionally biased region" description="Basic and acidic residues" evidence="1">
    <location>
        <begin position="175"/>
        <end position="192"/>
    </location>
</feature>
<evidence type="ECO:0000256" key="1">
    <source>
        <dbReference type="SAM" id="MobiDB-lite"/>
    </source>
</evidence>
<comment type="caution">
    <text evidence="2">The sequence shown here is derived from an EMBL/GenBank/DDBJ whole genome shotgun (WGS) entry which is preliminary data.</text>
</comment>
<dbReference type="PANTHER" id="PTHR46579">
    <property type="entry name" value="F5/8 TYPE C DOMAIN-CONTAINING PROTEIN-RELATED"/>
    <property type="match status" value="1"/>
</dbReference>
<dbReference type="Proteomes" id="UP000054564">
    <property type="component" value="Unassembled WGS sequence"/>
</dbReference>
<name>A0A0L0V1L8_9BASI</name>
<reference evidence="3" key="1">
    <citation type="submission" date="2014-03" db="EMBL/GenBank/DDBJ databases">
        <title>The Genome Sequence of Puccinia striiformis f. sp. tritici PST-78.</title>
        <authorList>
            <consortium name="The Broad Institute Genome Sequencing Platform"/>
            <person name="Cuomo C."/>
            <person name="Hulbert S."/>
            <person name="Chen X."/>
            <person name="Walker B."/>
            <person name="Young S.K."/>
            <person name="Zeng Q."/>
            <person name="Gargeya S."/>
            <person name="Fitzgerald M."/>
            <person name="Haas B."/>
            <person name="Abouelleil A."/>
            <person name="Alvarado L."/>
            <person name="Arachchi H.M."/>
            <person name="Berlin A.M."/>
            <person name="Chapman S.B."/>
            <person name="Goldberg J."/>
            <person name="Griggs A."/>
            <person name="Gujja S."/>
            <person name="Hansen M."/>
            <person name="Howarth C."/>
            <person name="Imamovic A."/>
            <person name="Larimer J."/>
            <person name="McCowan C."/>
            <person name="Montmayeur A."/>
            <person name="Murphy C."/>
            <person name="Neiman D."/>
            <person name="Pearson M."/>
            <person name="Priest M."/>
            <person name="Roberts A."/>
            <person name="Saif S."/>
            <person name="Shea T."/>
            <person name="Sisk P."/>
            <person name="Sykes S."/>
            <person name="Wortman J."/>
            <person name="Nusbaum C."/>
            <person name="Birren B."/>
        </authorList>
    </citation>
    <scope>NUCLEOTIDE SEQUENCE [LARGE SCALE GENOMIC DNA]</scope>
    <source>
        <strain evidence="3">race PST-78</strain>
    </source>
</reference>
<evidence type="ECO:0000313" key="2">
    <source>
        <dbReference type="EMBL" id="KNE93158.1"/>
    </source>
</evidence>
<keyword evidence="3" id="KW-1185">Reference proteome</keyword>
<sequence>MGGLLKSCLDLSFAFFQQFANSSNSHLCSFCCVTKEKIDVVNLDSIRPKNAGVLRKKATEWKNAGTLSERKAIFKSFSVHYSVLYELPYFDTLLSAVVEPMRNIFLGHLHHHGQDIFGLKMPTQNKLNDEIKPGSLRPEELQLNSKGKQKVVQSKSVEALLAPFQNLEIPLAVESEHVPDTANPEESKGKSEDDGDSEDEECSYALDCQIPTDSNPLGARFFGKGENLQILPEVNKEFQLPSWIGRVPSTVGAAKGGKLKADEWVILFEIIMIPTLIQIPFKSHYVFQVPMFENLLHLCSIVNIVQSLKIDHDDIEALQLHLKAHREGLLDIFPTFPTKPDHHLALHLPDCLCQFSPAPQWTAWSFQRPNGSLASIPTNNHIETQDLTLLRRWVTAQNYRNLLPSLCQHLRKDLSQPLLEFIKPSKSVGQFFQAMNMDQMDLSKLNYNPQKLETLDFESHEPLVHSFKHKFSVKAKLSTSIYTSWTKNETAVLNPRLVHQQKSITFGNVTYTTFDQHTGNSTILYYTDLNGTRQDVCGQISQIFTMSYSAKRATWQLPHACFGISRTALCVVDLSKNVSTDS</sequence>